<evidence type="ECO:0000313" key="2">
    <source>
        <dbReference type="EMBL" id="AFY95441.1"/>
    </source>
</evidence>
<evidence type="ECO:0000313" key="3">
    <source>
        <dbReference type="Proteomes" id="UP000010366"/>
    </source>
</evidence>
<dbReference type="STRING" id="1173020.Cha6605_4513"/>
<name>K9ULX7_CHAP6</name>
<accession>K9ULX7</accession>
<dbReference type="AlphaFoldDB" id="K9ULX7"/>
<evidence type="ECO:0000256" key="1">
    <source>
        <dbReference type="SAM" id="Phobius"/>
    </source>
</evidence>
<protein>
    <submittedName>
        <fullName evidence="2">Uncharacterized protein</fullName>
    </submittedName>
</protein>
<keyword evidence="1" id="KW-1133">Transmembrane helix</keyword>
<dbReference type="RefSeq" id="WP_015161541.1">
    <property type="nucleotide sequence ID" value="NC_019697.1"/>
</dbReference>
<reference evidence="2 3" key="1">
    <citation type="submission" date="2012-05" db="EMBL/GenBank/DDBJ databases">
        <title>Finished chromosome of genome of Chamaesiphon sp. PCC 6605.</title>
        <authorList>
            <consortium name="US DOE Joint Genome Institute"/>
            <person name="Gugger M."/>
            <person name="Coursin T."/>
            <person name="Rippka R."/>
            <person name="Tandeau De Marsac N."/>
            <person name="Huntemann M."/>
            <person name="Wei C.-L."/>
            <person name="Han J."/>
            <person name="Detter J.C."/>
            <person name="Han C."/>
            <person name="Tapia R."/>
            <person name="Chen A."/>
            <person name="Kyrpides N."/>
            <person name="Mavromatis K."/>
            <person name="Markowitz V."/>
            <person name="Szeto E."/>
            <person name="Ivanova N."/>
            <person name="Pagani I."/>
            <person name="Pati A."/>
            <person name="Goodwin L."/>
            <person name="Nordberg H.P."/>
            <person name="Cantor M.N."/>
            <person name="Hua S.X."/>
            <person name="Woyke T."/>
            <person name="Kerfeld C.A."/>
        </authorList>
    </citation>
    <scope>NUCLEOTIDE SEQUENCE [LARGE SCALE GENOMIC DNA]</scope>
    <source>
        <strain evidence="3">ATCC 27169 / PCC 6605</strain>
    </source>
</reference>
<dbReference type="PATRIC" id="fig|1173020.3.peg.5159"/>
<dbReference type="KEGG" id="cmp:Cha6605_4513"/>
<dbReference type="HOGENOM" id="CLU_108245_1_0_3"/>
<gene>
    <name evidence="2" type="ORF">Cha6605_4513</name>
</gene>
<keyword evidence="3" id="KW-1185">Reference proteome</keyword>
<dbReference type="EMBL" id="CP003600">
    <property type="protein sequence ID" value="AFY95441.1"/>
    <property type="molecule type" value="Genomic_DNA"/>
</dbReference>
<dbReference type="eggNOG" id="ENOG50318U5">
    <property type="taxonomic scope" value="Bacteria"/>
</dbReference>
<proteinExistence type="predicted"/>
<keyword evidence="1" id="KW-0472">Membrane</keyword>
<keyword evidence="1" id="KW-0812">Transmembrane</keyword>
<dbReference type="PANTHER" id="PTHR35550:SF2">
    <property type="entry name" value="OS05G0401200 PROTEIN"/>
    <property type="match status" value="1"/>
</dbReference>
<dbReference type="Pfam" id="PF11317">
    <property type="entry name" value="DUF3119"/>
    <property type="match status" value="1"/>
</dbReference>
<dbReference type="InterPro" id="IPR021467">
    <property type="entry name" value="DUF3119"/>
</dbReference>
<sequence>MISTPMSERLPDRVVLAPNYKIPIVLIAASISIATFQLWVGLAVGIFGVFLSIQTAIIKLEFTTTTLNVYRGSNIIRTFPYTEWENWEIFWQPAPILFYFKEVNSIHFLPIIFDPQMLRTCLEYYRPKSDSAASSL</sequence>
<organism evidence="2 3">
    <name type="scientific">Chamaesiphon minutus (strain ATCC 27169 / PCC 6605)</name>
    <dbReference type="NCBI Taxonomy" id="1173020"/>
    <lineage>
        <taxon>Bacteria</taxon>
        <taxon>Bacillati</taxon>
        <taxon>Cyanobacteriota</taxon>
        <taxon>Cyanophyceae</taxon>
        <taxon>Gomontiellales</taxon>
        <taxon>Chamaesiphonaceae</taxon>
        <taxon>Chamaesiphon</taxon>
    </lineage>
</organism>
<dbReference type="PANTHER" id="PTHR35550">
    <property type="match status" value="1"/>
</dbReference>
<feature type="transmembrane region" description="Helical" evidence="1">
    <location>
        <begin position="20"/>
        <end position="53"/>
    </location>
</feature>
<dbReference type="Proteomes" id="UP000010366">
    <property type="component" value="Chromosome"/>
</dbReference>
<dbReference type="OrthoDB" id="513456at2"/>